<comment type="caution">
    <text evidence="2">The sequence shown here is derived from an EMBL/GenBank/DDBJ whole genome shotgun (WGS) entry which is preliminary data.</text>
</comment>
<keyword evidence="3" id="KW-1185">Reference proteome</keyword>
<dbReference type="Proteomes" id="UP000288216">
    <property type="component" value="Unassembled WGS sequence"/>
</dbReference>
<feature type="non-terminal residue" evidence="2">
    <location>
        <position position="1"/>
    </location>
</feature>
<evidence type="ECO:0000313" key="3">
    <source>
        <dbReference type="Proteomes" id="UP000288216"/>
    </source>
</evidence>
<feature type="region of interest" description="Disordered" evidence="1">
    <location>
        <begin position="1"/>
        <end position="23"/>
    </location>
</feature>
<name>A0A401Q861_SCYTO</name>
<accession>A0A401Q861</accession>
<dbReference type="EMBL" id="BFAA01022892">
    <property type="protein sequence ID" value="GCB81562.1"/>
    <property type="molecule type" value="Genomic_DNA"/>
</dbReference>
<dbReference type="AlphaFoldDB" id="A0A401Q861"/>
<evidence type="ECO:0000256" key="1">
    <source>
        <dbReference type="SAM" id="MobiDB-lite"/>
    </source>
</evidence>
<sequence length="56" mass="6184">MTDHEIVNDSGSPQHGGEAGSPRDALFYNNKQCCSSLTPVRLDKNFPTWFTIATDL</sequence>
<reference evidence="2 3" key="1">
    <citation type="journal article" date="2018" name="Nat. Ecol. Evol.">
        <title>Shark genomes provide insights into elasmobranch evolution and the origin of vertebrates.</title>
        <authorList>
            <person name="Hara Y"/>
            <person name="Yamaguchi K"/>
            <person name="Onimaru K"/>
            <person name="Kadota M"/>
            <person name="Koyanagi M"/>
            <person name="Keeley SD"/>
            <person name="Tatsumi K"/>
            <person name="Tanaka K"/>
            <person name="Motone F"/>
            <person name="Kageyama Y"/>
            <person name="Nozu R"/>
            <person name="Adachi N"/>
            <person name="Nishimura O"/>
            <person name="Nakagawa R"/>
            <person name="Tanegashima C"/>
            <person name="Kiyatake I"/>
            <person name="Matsumoto R"/>
            <person name="Murakumo K"/>
            <person name="Nishida K"/>
            <person name="Terakita A"/>
            <person name="Kuratani S"/>
            <person name="Sato K"/>
            <person name="Hyodo S Kuraku.S."/>
        </authorList>
    </citation>
    <scope>NUCLEOTIDE SEQUENCE [LARGE SCALE GENOMIC DNA]</scope>
</reference>
<protein>
    <submittedName>
        <fullName evidence="2">Uncharacterized protein</fullName>
    </submittedName>
</protein>
<organism evidence="2 3">
    <name type="scientific">Scyliorhinus torazame</name>
    <name type="common">Cloudy catshark</name>
    <name type="synonym">Catulus torazame</name>
    <dbReference type="NCBI Taxonomy" id="75743"/>
    <lineage>
        <taxon>Eukaryota</taxon>
        <taxon>Metazoa</taxon>
        <taxon>Chordata</taxon>
        <taxon>Craniata</taxon>
        <taxon>Vertebrata</taxon>
        <taxon>Chondrichthyes</taxon>
        <taxon>Elasmobranchii</taxon>
        <taxon>Galeomorphii</taxon>
        <taxon>Galeoidea</taxon>
        <taxon>Carcharhiniformes</taxon>
        <taxon>Scyliorhinidae</taxon>
        <taxon>Scyliorhinus</taxon>
    </lineage>
</organism>
<evidence type="ECO:0000313" key="2">
    <source>
        <dbReference type="EMBL" id="GCB81562.1"/>
    </source>
</evidence>
<proteinExistence type="predicted"/>
<gene>
    <name evidence="2" type="ORF">scyTo_0022529</name>
</gene>